<dbReference type="RefSeq" id="WP_320332038.1">
    <property type="nucleotide sequence ID" value="NZ_JAVRDO010000013.1"/>
</dbReference>
<protein>
    <submittedName>
        <fullName evidence="1">Uncharacterized protein</fullName>
    </submittedName>
</protein>
<proteinExistence type="predicted"/>
<evidence type="ECO:0000313" key="2">
    <source>
        <dbReference type="Proteomes" id="UP001281217"/>
    </source>
</evidence>
<accession>A0ABU5C102</accession>
<organism evidence="1 2">
    <name type="scientific">Halopseudomonas formosensis</name>
    <dbReference type="NCBI Taxonomy" id="1002526"/>
    <lineage>
        <taxon>Bacteria</taxon>
        <taxon>Pseudomonadati</taxon>
        <taxon>Pseudomonadota</taxon>
        <taxon>Gammaproteobacteria</taxon>
        <taxon>Pseudomonadales</taxon>
        <taxon>Pseudomonadaceae</taxon>
        <taxon>Halopseudomonas</taxon>
    </lineage>
</organism>
<dbReference type="EMBL" id="JAVRDO010000013">
    <property type="protein sequence ID" value="MDX9688702.1"/>
    <property type="molecule type" value="Genomic_DNA"/>
</dbReference>
<gene>
    <name evidence="1" type="ORF">RED13_000250</name>
</gene>
<reference evidence="2" key="1">
    <citation type="submission" date="2023-07" db="EMBL/GenBank/DDBJ databases">
        <authorList>
            <person name="de Witt J."/>
        </authorList>
    </citation>
    <scope>NUCLEOTIDE SEQUENCE [LARGE SCALE GENOMIC DNA]</scope>
    <source>
        <strain evidence="2">FZJ</strain>
    </source>
</reference>
<sequence length="128" mass="14230">MTHDSQQKRLEQLIAQLKAMPKHASLVFGEHNALWQSLGFSQTQVALWLASLPKNNPQKEPSLTQYQVSPDISAHLVSLLQQAGGRMPLGQVLKKLPAGITTSEQQIRKLAQQHVQLDIKGPFLVLVH</sequence>
<keyword evidence="2" id="KW-1185">Reference proteome</keyword>
<name>A0ABU5C102_9GAMM</name>
<evidence type="ECO:0000313" key="1">
    <source>
        <dbReference type="EMBL" id="MDX9688702.1"/>
    </source>
</evidence>
<comment type="caution">
    <text evidence="1">The sequence shown here is derived from an EMBL/GenBank/DDBJ whole genome shotgun (WGS) entry which is preliminary data.</text>
</comment>
<dbReference type="Proteomes" id="UP001281217">
    <property type="component" value="Unassembled WGS sequence"/>
</dbReference>